<feature type="transmembrane region" description="Helical" evidence="7">
    <location>
        <begin position="457"/>
        <end position="479"/>
    </location>
</feature>
<feature type="compositionally biased region" description="Basic and acidic residues" evidence="8">
    <location>
        <begin position="18"/>
        <end position="31"/>
    </location>
</feature>
<dbReference type="GO" id="GO:0005886">
    <property type="term" value="C:plasma membrane"/>
    <property type="evidence" value="ECO:0007669"/>
    <property type="project" value="UniProtKB-SubCell"/>
</dbReference>
<feature type="transmembrane region" description="Helical" evidence="7">
    <location>
        <begin position="117"/>
        <end position="137"/>
    </location>
</feature>
<dbReference type="SUPFAM" id="SSF118215">
    <property type="entry name" value="Proton glutamate symport protein"/>
    <property type="match status" value="1"/>
</dbReference>
<evidence type="ECO:0000256" key="3">
    <source>
        <dbReference type="ARBA" id="ARBA00022475"/>
    </source>
</evidence>
<keyword evidence="4 7" id="KW-0812">Transmembrane</keyword>
<dbReference type="InterPro" id="IPR001991">
    <property type="entry name" value="Na-dicarboxylate_symporter"/>
</dbReference>
<keyword evidence="7" id="KW-0769">Symport</keyword>
<evidence type="ECO:0000313" key="10">
    <source>
        <dbReference type="Proteomes" id="UP001209570"/>
    </source>
</evidence>
<keyword evidence="5 7" id="KW-1133">Transmembrane helix</keyword>
<proteinExistence type="inferred from homology"/>
<dbReference type="Proteomes" id="UP001209570">
    <property type="component" value="Unassembled WGS sequence"/>
</dbReference>
<comment type="caution">
    <text evidence="9">The sequence shown here is derived from an EMBL/GenBank/DDBJ whole genome shotgun (WGS) entry which is preliminary data.</text>
</comment>
<comment type="similarity">
    <text evidence="7">Belongs to the dicarboxylate/amino acid:cation symporter (DAACS) (TC 2.A.23) family.</text>
</comment>
<dbReference type="PANTHER" id="PTHR42865">
    <property type="entry name" value="PROTON/GLUTAMATE-ASPARTATE SYMPORTER"/>
    <property type="match status" value="1"/>
</dbReference>
<feature type="transmembrane region" description="Helical" evidence="7">
    <location>
        <begin position="310"/>
        <end position="329"/>
    </location>
</feature>
<evidence type="ECO:0000256" key="5">
    <source>
        <dbReference type="ARBA" id="ARBA00022989"/>
    </source>
</evidence>
<name>A0AAD5LGA7_PYTIN</name>
<dbReference type="GO" id="GO:0015293">
    <property type="term" value="F:symporter activity"/>
    <property type="evidence" value="ECO:0007669"/>
    <property type="project" value="UniProtKB-UniRule"/>
</dbReference>
<protein>
    <recommendedName>
        <fullName evidence="7">Amino acid transporter</fullName>
    </recommendedName>
</protein>
<gene>
    <name evidence="9" type="ORF">P43SY_010039</name>
</gene>
<reference evidence="9" key="1">
    <citation type="submission" date="2021-12" db="EMBL/GenBank/DDBJ databases">
        <title>Prjna785345.</title>
        <authorList>
            <person name="Rujirawat T."/>
            <person name="Krajaejun T."/>
        </authorList>
    </citation>
    <scope>NUCLEOTIDE SEQUENCE</scope>
    <source>
        <strain evidence="9">Pi057C3</strain>
    </source>
</reference>
<evidence type="ECO:0000256" key="7">
    <source>
        <dbReference type="RuleBase" id="RU361216"/>
    </source>
</evidence>
<dbReference type="Gene3D" id="1.10.3860.10">
    <property type="entry name" value="Sodium:dicarboxylate symporter"/>
    <property type="match status" value="1"/>
</dbReference>
<keyword evidence="6 7" id="KW-0472">Membrane</keyword>
<dbReference type="EMBL" id="JAKCXM010000269">
    <property type="protein sequence ID" value="KAJ0397055.1"/>
    <property type="molecule type" value="Genomic_DNA"/>
</dbReference>
<evidence type="ECO:0000256" key="6">
    <source>
        <dbReference type="ARBA" id="ARBA00023136"/>
    </source>
</evidence>
<feature type="transmembrane region" description="Helical" evidence="7">
    <location>
        <begin position="424"/>
        <end position="445"/>
    </location>
</feature>
<evidence type="ECO:0000256" key="1">
    <source>
        <dbReference type="ARBA" id="ARBA00004651"/>
    </source>
</evidence>
<dbReference type="PRINTS" id="PR00173">
    <property type="entry name" value="EDTRNSPORT"/>
</dbReference>
<feature type="transmembrane region" description="Helical" evidence="7">
    <location>
        <begin position="349"/>
        <end position="373"/>
    </location>
</feature>
<evidence type="ECO:0000256" key="4">
    <source>
        <dbReference type="ARBA" id="ARBA00022692"/>
    </source>
</evidence>
<feature type="transmembrane region" description="Helical" evidence="7">
    <location>
        <begin position="191"/>
        <end position="210"/>
    </location>
</feature>
<dbReference type="AlphaFoldDB" id="A0AAD5LGA7"/>
<evidence type="ECO:0000256" key="8">
    <source>
        <dbReference type="SAM" id="MobiDB-lite"/>
    </source>
</evidence>
<feature type="transmembrane region" description="Helical" evidence="7">
    <location>
        <begin position="499"/>
        <end position="528"/>
    </location>
</feature>
<keyword evidence="3" id="KW-1003">Cell membrane</keyword>
<dbReference type="Pfam" id="PF00375">
    <property type="entry name" value="SDF"/>
    <property type="match status" value="1"/>
</dbReference>
<keyword evidence="2 7" id="KW-0813">Transport</keyword>
<evidence type="ECO:0000313" key="9">
    <source>
        <dbReference type="EMBL" id="KAJ0397055.1"/>
    </source>
</evidence>
<organism evidence="9 10">
    <name type="scientific">Pythium insidiosum</name>
    <name type="common">Pythiosis disease agent</name>
    <dbReference type="NCBI Taxonomy" id="114742"/>
    <lineage>
        <taxon>Eukaryota</taxon>
        <taxon>Sar</taxon>
        <taxon>Stramenopiles</taxon>
        <taxon>Oomycota</taxon>
        <taxon>Peronosporomycetes</taxon>
        <taxon>Pythiales</taxon>
        <taxon>Pythiaceae</taxon>
        <taxon>Pythium</taxon>
    </lineage>
</organism>
<feature type="region of interest" description="Disordered" evidence="8">
    <location>
        <begin position="16"/>
        <end position="43"/>
    </location>
</feature>
<feature type="transmembrane region" description="Helical" evidence="7">
    <location>
        <begin position="385"/>
        <end position="412"/>
    </location>
</feature>
<dbReference type="InterPro" id="IPR036458">
    <property type="entry name" value="Na:dicarbo_symporter_sf"/>
</dbReference>
<dbReference type="PANTHER" id="PTHR42865:SF7">
    <property type="entry name" value="PROTON_GLUTAMATE-ASPARTATE SYMPORTER"/>
    <property type="match status" value="1"/>
</dbReference>
<evidence type="ECO:0000256" key="2">
    <source>
        <dbReference type="ARBA" id="ARBA00022448"/>
    </source>
</evidence>
<comment type="subcellular location">
    <subcellularLocation>
        <location evidence="1">Cell membrane</location>
        <topology evidence="1">Multi-pass membrane protein</topology>
    </subcellularLocation>
    <subcellularLocation>
        <location evidence="7">Membrane</location>
        <topology evidence="7">Multi-pass membrane protein</topology>
    </subcellularLocation>
</comment>
<feature type="transmembrane region" description="Helical" evidence="7">
    <location>
        <begin position="158"/>
        <end position="179"/>
    </location>
</feature>
<sequence length="587" mass="63574">MSGIVLLDEAQHRALAQETREMRARSDEASRHQRSSSLGSAARVRVDFTTGKRPSVEYHGGCPVIREPQLTAPLSPEDPFACLPFRASTNEEREDEARESAGRYAGASSGLKVSVTYTLLGIVVGAVLGVLLSHLHCSPVAAKWVSLPGDLFLRALKCLVIPYIFCAVAVAIGDIVFVGKVSVVGIQTLRVFVVFWLASTTLGFGVSLLFRPLFREHQHIRDVAVNAIGFRCANGRLLQLASNGSVACADPSADPTFSNGTAFVVKDLANSYRKTSHSGIAQFSISDELKGKILNVVSANILASMANAELLNTITFAMVLGTIAGRSFFTKSRRVNYLYLTMLQLRNALFLAMEWVIWLTPFAVISMVAGSFASNRDSWRQLSRGYTYVIASGTVALSLLFVVHPLIVFLLTRTNPYNHMRKMLRAYLFAFACSSSLLTAPVTLTCIRKARVCSQSLANFVISIGVCSNLSGMGFYVPVAVTFLAESSGNGEQLTAPRLIAIFVLSLASCAGTLPIPAGGLVVISAVYTTVFDVRDMPPTFVYVLAMEFLADRFATVCNVSDDIMAVKIIAENTDETVVQEELGERS</sequence>
<accession>A0AAD5LGA7</accession>
<keyword evidence="10" id="KW-1185">Reference proteome</keyword>